<comment type="subcellular location">
    <subcellularLocation>
        <location evidence="1">Lipid droplet</location>
    </subcellularLocation>
</comment>
<reference evidence="10" key="1">
    <citation type="submission" date="2016-11" db="UniProtKB">
        <authorList>
            <consortium name="WormBaseParasite"/>
        </authorList>
    </citation>
    <scope>IDENTIFICATION</scope>
</reference>
<comment type="similarity">
    <text evidence="2">Belongs to the AB hydrolase superfamily. LDAH family.</text>
</comment>
<evidence type="ECO:0000256" key="5">
    <source>
        <dbReference type="ARBA" id="ARBA00022801"/>
    </source>
</evidence>
<evidence type="ECO:0000313" key="9">
    <source>
        <dbReference type="Proteomes" id="UP000095287"/>
    </source>
</evidence>
<dbReference type="AlphaFoldDB" id="A0A1I7ZWT3"/>
<evidence type="ECO:0000256" key="8">
    <source>
        <dbReference type="ARBA" id="ARBA00049527"/>
    </source>
</evidence>
<comment type="catalytic activity">
    <reaction evidence="8">
        <text>a cholesterol ester + H2O = cholesterol + a fatty acid + H(+)</text>
        <dbReference type="Rhea" id="RHEA:36403"/>
        <dbReference type="ChEBI" id="CHEBI:15377"/>
        <dbReference type="ChEBI" id="CHEBI:15378"/>
        <dbReference type="ChEBI" id="CHEBI:16113"/>
        <dbReference type="ChEBI" id="CHEBI:17002"/>
        <dbReference type="ChEBI" id="CHEBI:28868"/>
        <dbReference type="EC" id="3.1.1.13"/>
    </reaction>
    <physiologicalReaction direction="left-to-right" evidence="8">
        <dbReference type="Rhea" id="RHEA:36404"/>
    </physiologicalReaction>
</comment>
<keyword evidence="9" id="KW-1185">Reference proteome</keyword>
<evidence type="ECO:0000256" key="2">
    <source>
        <dbReference type="ARBA" id="ARBA00008300"/>
    </source>
</evidence>
<dbReference type="InterPro" id="IPR029058">
    <property type="entry name" value="AB_hydrolase_fold"/>
</dbReference>
<sequence>MGTDLNLENTRDRVIFMMIPGNPGNEGYYEEFGRCLLEKFGAPEALFYTVSHLNHVPLPVELRRFESPSEHERFNLQEQVEHKLQFCRQFLPKKTPIFFFGHSIGAYMTLSVVPRLIADGFTISRAFALFPTVERMSESPNGRRLAKLLDFFDRNDWLTRLIAGSIECLPLVFKTSICRLNVGSSAPECVVSSAAELGFSTVIRNIIHMSNDELHTVCDFQEDLLKAGDAIHFYYGMKDGWCPLEYGVQMKERLGDKQVTIDKHGCQHAFVIGESEVMAEELVQMIHSE</sequence>
<keyword evidence="5" id="KW-0378">Hydrolase</keyword>
<evidence type="ECO:0000256" key="4">
    <source>
        <dbReference type="ARBA" id="ARBA00022677"/>
    </source>
</evidence>
<dbReference type="PANTHER" id="PTHR13390:SF0">
    <property type="entry name" value="LIPID DROPLET-ASSOCIATED HYDROLASE"/>
    <property type="match status" value="1"/>
</dbReference>
<dbReference type="GO" id="GO:0019915">
    <property type="term" value="P:lipid storage"/>
    <property type="evidence" value="ECO:0007669"/>
    <property type="project" value="InterPro"/>
</dbReference>
<dbReference type="Gene3D" id="3.40.50.1820">
    <property type="entry name" value="alpha/beta hydrolase"/>
    <property type="match status" value="1"/>
</dbReference>
<dbReference type="GO" id="GO:0005811">
    <property type="term" value="C:lipid droplet"/>
    <property type="evidence" value="ECO:0007669"/>
    <property type="project" value="UniProtKB-SubCell"/>
</dbReference>
<evidence type="ECO:0000313" key="10">
    <source>
        <dbReference type="WBParaSite" id="L893_g30676.t1"/>
    </source>
</evidence>
<dbReference type="InterPro" id="IPR019363">
    <property type="entry name" value="LDAH"/>
</dbReference>
<keyword evidence="4" id="KW-0551">Lipid droplet</keyword>
<accession>A0A1I7ZWT3</accession>
<dbReference type="GO" id="GO:0004771">
    <property type="term" value="F:sterol ester esterase activity"/>
    <property type="evidence" value="ECO:0007669"/>
    <property type="project" value="UniProtKB-EC"/>
</dbReference>
<protein>
    <recommendedName>
        <fullName evidence="3">Lipid droplet-associated hydrolase</fullName>
        <ecNumber evidence="7">3.1.1.13</ecNumber>
    </recommendedName>
    <alternativeName>
        <fullName evidence="6">Lipid droplet-associated serine hydrolase</fullName>
    </alternativeName>
</protein>
<dbReference type="Proteomes" id="UP000095287">
    <property type="component" value="Unplaced"/>
</dbReference>
<organism evidence="9 10">
    <name type="scientific">Steinernema glaseri</name>
    <dbReference type="NCBI Taxonomy" id="37863"/>
    <lineage>
        <taxon>Eukaryota</taxon>
        <taxon>Metazoa</taxon>
        <taxon>Ecdysozoa</taxon>
        <taxon>Nematoda</taxon>
        <taxon>Chromadorea</taxon>
        <taxon>Rhabditida</taxon>
        <taxon>Tylenchina</taxon>
        <taxon>Panagrolaimomorpha</taxon>
        <taxon>Strongyloidoidea</taxon>
        <taxon>Steinernematidae</taxon>
        <taxon>Steinernema</taxon>
    </lineage>
</organism>
<proteinExistence type="inferred from homology"/>
<dbReference type="EC" id="3.1.1.13" evidence="7"/>
<evidence type="ECO:0000256" key="3">
    <source>
        <dbReference type="ARBA" id="ARBA00019242"/>
    </source>
</evidence>
<evidence type="ECO:0000256" key="7">
    <source>
        <dbReference type="ARBA" id="ARBA00039150"/>
    </source>
</evidence>
<dbReference type="Pfam" id="PF10230">
    <property type="entry name" value="LIDHydrolase"/>
    <property type="match status" value="1"/>
</dbReference>
<evidence type="ECO:0000256" key="6">
    <source>
        <dbReference type="ARBA" id="ARBA00031924"/>
    </source>
</evidence>
<dbReference type="PANTHER" id="PTHR13390">
    <property type="entry name" value="LIPASE"/>
    <property type="match status" value="1"/>
</dbReference>
<name>A0A1I7ZWT3_9BILA</name>
<dbReference type="SUPFAM" id="SSF53474">
    <property type="entry name" value="alpha/beta-Hydrolases"/>
    <property type="match status" value="1"/>
</dbReference>
<dbReference type="WBParaSite" id="L893_g30676.t1">
    <property type="protein sequence ID" value="L893_g30676.t1"/>
    <property type="gene ID" value="L893_g30676"/>
</dbReference>
<evidence type="ECO:0000256" key="1">
    <source>
        <dbReference type="ARBA" id="ARBA00004502"/>
    </source>
</evidence>